<dbReference type="Pfam" id="PF00046">
    <property type="entry name" value="Homeodomain"/>
    <property type="match status" value="1"/>
</dbReference>
<evidence type="ECO:0000259" key="9">
    <source>
        <dbReference type="PROSITE" id="PS50071"/>
    </source>
</evidence>
<dbReference type="PRINTS" id="PR00024">
    <property type="entry name" value="HOMEOBOX"/>
</dbReference>
<gene>
    <name evidence="10" type="ORF">FSP39_021174</name>
</gene>
<dbReference type="SUPFAM" id="SSF46689">
    <property type="entry name" value="Homeodomain-like"/>
    <property type="match status" value="1"/>
</dbReference>
<comment type="caution">
    <text evidence="10">The sequence shown here is derived from an EMBL/GenBank/DDBJ whole genome shotgun (WGS) entry which is preliminary data.</text>
</comment>
<feature type="region of interest" description="Disordered" evidence="7">
    <location>
        <begin position="110"/>
        <end position="129"/>
    </location>
</feature>
<feature type="domain" description="Homeobox" evidence="9">
    <location>
        <begin position="251"/>
        <end position="311"/>
    </location>
</feature>
<dbReference type="InterPro" id="IPR050848">
    <property type="entry name" value="Homeobox_TF"/>
</dbReference>
<keyword evidence="4 5" id="KW-0539">Nucleus</keyword>
<evidence type="ECO:0000256" key="7">
    <source>
        <dbReference type="SAM" id="MobiDB-lite"/>
    </source>
</evidence>
<dbReference type="GO" id="GO:0000981">
    <property type="term" value="F:DNA-binding transcription factor activity, RNA polymerase II-specific"/>
    <property type="evidence" value="ECO:0007669"/>
    <property type="project" value="InterPro"/>
</dbReference>
<dbReference type="GO" id="GO:0003677">
    <property type="term" value="F:DNA binding"/>
    <property type="evidence" value="ECO:0007669"/>
    <property type="project" value="UniProtKB-UniRule"/>
</dbReference>
<keyword evidence="8" id="KW-0472">Membrane</keyword>
<sequence length="373" mass="42408">MTGPVKTSLEKTGPRPPVLSECQSDSSGDNMHVFAAAEHGLYYVRPLFISIYIFICVALAPAFCGLVCMWFSDSEEVVLTPQFKRMLPVKKKYDDEDEYLEIDVIGDDSGSKRKCENHTKSKETRPTNLNLNIKDDNMGRSSCGDCDSHRTSIGTANYCTAKSDFSEDSQSSNNSIKNIQVRHKPSFMISDILSNTNDTGCELRCVPRYTGPYAHLQQNSDPDSDLSSPEEETKEDRLPFIRRQSYCSKLKKPRKARTAFTDHQLNCLEKHFERQKYLSVQDRMELASKLNLSDTQVKTWYQNRRTKWKRQTAVGLELLAEAGNYAHAQRLLLGSPILESYRDVSITPLPPPTNIIRHPIPVVPRPLMPNVFY</sequence>
<evidence type="ECO:0000256" key="8">
    <source>
        <dbReference type="SAM" id="Phobius"/>
    </source>
</evidence>
<dbReference type="Gene3D" id="1.10.10.60">
    <property type="entry name" value="Homeodomain-like"/>
    <property type="match status" value="1"/>
</dbReference>
<dbReference type="InterPro" id="IPR020479">
    <property type="entry name" value="HD_metazoa"/>
</dbReference>
<dbReference type="PANTHER" id="PTHR24333:SF5">
    <property type="entry name" value="VENT HOMEOBOX"/>
    <property type="match status" value="1"/>
</dbReference>
<dbReference type="GO" id="GO:0005634">
    <property type="term" value="C:nucleus"/>
    <property type="evidence" value="ECO:0007669"/>
    <property type="project" value="UniProtKB-SubCell"/>
</dbReference>
<evidence type="ECO:0000256" key="6">
    <source>
        <dbReference type="RuleBase" id="RU000682"/>
    </source>
</evidence>
<dbReference type="Proteomes" id="UP001186944">
    <property type="component" value="Unassembled WGS sequence"/>
</dbReference>
<name>A0AA89BMS8_PINIB</name>
<accession>A0AA89BMS8</accession>
<keyword evidence="11" id="KW-1185">Reference proteome</keyword>
<dbReference type="AlphaFoldDB" id="A0AA89BMS8"/>
<evidence type="ECO:0000256" key="3">
    <source>
        <dbReference type="ARBA" id="ARBA00023155"/>
    </source>
</evidence>
<keyword evidence="3 5" id="KW-0371">Homeobox</keyword>
<feature type="region of interest" description="Disordered" evidence="7">
    <location>
        <begin position="1"/>
        <end position="20"/>
    </location>
</feature>
<dbReference type="PROSITE" id="PS50071">
    <property type="entry name" value="HOMEOBOX_2"/>
    <property type="match status" value="1"/>
</dbReference>
<feature type="compositionally biased region" description="Basic and acidic residues" evidence="7">
    <location>
        <begin position="110"/>
        <end position="125"/>
    </location>
</feature>
<dbReference type="InterPro" id="IPR001356">
    <property type="entry name" value="HD"/>
</dbReference>
<dbReference type="InterPro" id="IPR009057">
    <property type="entry name" value="Homeodomain-like_sf"/>
</dbReference>
<evidence type="ECO:0000256" key="5">
    <source>
        <dbReference type="PROSITE-ProRule" id="PRU00108"/>
    </source>
</evidence>
<keyword evidence="8" id="KW-1133">Transmembrane helix</keyword>
<keyword evidence="8" id="KW-0812">Transmembrane</keyword>
<dbReference type="SMART" id="SM00389">
    <property type="entry name" value="HOX"/>
    <property type="match status" value="1"/>
</dbReference>
<dbReference type="InterPro" id="IPR017970">
    <property type="entry name" value="Homeobox_CS"/>
</dbReference>
<organism evidence="10 11">
    <name type="scientific">Pinctada imbricata</name>
    <name type="common">Atlantic pearl-oyster</name>
    <name type="synonym">Pinctada martensii</name>
    <dbReference type="NCBI Taxonomy" id="66713"/>
    <lineage>
        <taxon>Eukaryota</taxon>
        <taxon>Metazoa</taxon>
        <taxon>Spiralia</taxon>
        <taxon>Lophotrochozoa</taxon>
        <taxon>Mollusca</taxon>
        <taxon>Bivalvia</taxon>
        <taxon>Autobranchia</taxon>
        <taxon>Pteriomorphia</taxon>
        <taxon>Pterioida</taxon>
        <taxon>Pterioidea</taxon>
        <taxon>Pteriidae</taxon>
        <taxon>Pinctada</taxon>
    </lineage>
</organism>
<comment type="subcellular location">
    <subcellularLocation>
        <location evidence="1 5 6">Nucleus</location>
    </subcellularLocation>
</comment>
<evidence type="ECO:0000256" key="4">
    <source>
        <dbReference type="ARBA" id="ARBA00023242"/>
    </source>
</evidence>
<dbReference type="EMBL" id="VSWD01000011">
    <property type="protein sequence ID" value="KAK3088602.1"/>
    <property type="molecule type" value="Genomic_DNA"/>
</dbReference>
<keyword evidence="2 5" id="KW-0238">DNA-binding</keyword>
<evidence type="ECO:0000313" key="11">
    <source>
        <dbReference type="Proteomes" id="UP001186944"/>
    </source>
</evidence>
<evidence type="ECO:0000256" key="2">
    <source>
        <dbReference type="ARBA" id="ARBA00023125"/>
    </source>
</evidence>
<proteinExistence type="predicted"/>
<dbReference type="CDD" id="cd00086">
    <property type="entry name" value="homeodomain"/>
    <property type="match status" value="1"/>
</dbReference>
<protein>
    <recommendedName>
        <fullName evidence="9">Homeobox domain-containing protein</fullName>
    </recommendedName>
</protein>
<feature type="compositionally biased region" description="Acidic residues" evidence="7">
    <location>
        <begin position="222"/>
        <end position="233"/>
    </location>
</feature>
<evidence type="ECO:0000256" key="1">
    <source>
        <dbReference type="ARBA" id="ARBA00004123"/>
    </source>
</evidence>
<reference evidence="10" key="1">
    <citation type="submission" date="2019-08" db="EMBL/GenBank/DDBJ databases">
        <title>The improved chromosome-level genome for the pearl oyster Pinctada fucata martensii using PacBio sequencing and Hi-C.</title>
        <authorList>
            <person name="Zheng Z."/>
        </authorList>
    </citation>
    <scope>NUCLEOTIDE SEQUENCE</scope>
    <source>
        <strain evidence="10">ZZ-2019</strain>
        <tissue evidence="10">Adductor muscle</tissue>
    </source>
</reference>
<feature type="transmembrane region" description="Helical" evidence="8">
    <location>
        <begin position="47"/>
        <end position="72"/>
    </location>
</feature>
<feature type="DNA-binding region" description="Homeobox" evidence="5">
    <location>
        <begin position="253"/>
        <end position="312"/>
    </location>
</feature>
<dbReference type="PROSITE" id="PS00027">
    <property type="entry name" value="HOMEOBOX_1"/>
    <property type="match status" value="1"/>
</dbReference>
<evidence type="ECO:0000313" key="10">
    <source>
        <dbReference type="EMBL" id="KAK3088602.1"/>
    </source>
</evidence>
<dbReference type="PANTHER" id="PTHR24333">
    <property type="entry name" value="HOMEO BOX HB9 LIKE A-RELATED"/>
    <property type="match status" value="1"/>
</dbReference>
<feature type="region of interest" description="Disordered" evidence="7">
    <location>
        <begin position="212"/>
        <end position="238"/>
    </location>
</feature>